<accession>A0A926D4D3</accession>
<keyword evidence="9" id="KW-1185">Reference proteome</keyword>
<organism evidence="8 9">
    <name type="scientific">Gehongia tenuis</name>
    <dbReference type="NCBI Taxonomy" id="2763655"/>
    <lineage>
        <taxon>Bacteria</taxon>
        <taxon>Bacillati</taxon>
        <taxon>Bacillota</taxon>
        <taxon>Clostridia</taxon>
        <taxon>Christensenellales</taxon>
        <taxon>Christensenellaceae</taxon>
        <taxon>Gehongia</taxon>
    </lineage>
</organism>
<dbReference type="Proteomes" id="UP000623172">
    <property type="component" value="Unassembled WGS sequence"/>
</dbReference>
<dbReference type="InterPro" id="IPR032819">
    <property type="entry name" value="TruB_C"/>
</dbReference>
<evidence type="ECO:0000259" key="7">
    <source>
        <dbReference type="Pfam" id="PF16198"/>
    </source>
</evidence>
<dbReference type="FunFam" id="3.30.2350.10:FF:000011">
    <property type="entry name" value="tRNA pseudouridine synthase B"/>
    <property type="match status" value="1"/>
</dbReference>
<comment type="similarity">
    <text evidence="2 5">Belongs to the pseudouridine synthase TruB family. Type 1 subfamily.</text>
</comment>
<dbReference type="InterPro" id="IPR002501">
    <property type="entry name" value="PsdUridine_synth_N"/>
</dbReference>
<feature type="domain" description="tRNA pseudouridylate synthase B C-terminal" evidence="7">
    <location>
        <begin position="172"/>
        <end position="228"/>
    </location>
</feature>
<dbReference type="SUPFAM" id="SSF55120">
    <property type="entry name" value="Pseudouridine synthase"/>
    <property type="match status" value="1"/>
</dbReference>
<evidence type="ECO:0000256" key="3">
    <source>
        <dbReference type="ARBA" id="ARBA00022694"/>
    </source>
</evidence>
<dbReference type="HAMAP" id="MF_01080">
    <property type="entry name" value="TruB_bact"/>
    <property type="match status" value="1"/>
</dbReference>
<dbReference type="Pfam" id="PF01509">
    <property type="entry name" value="TruB_N"/>
    <property type="match status" value="1"/>
</dbReference>
<evidence type="ECO:0000259" key="6">
    <source>
        <dbReference type="Pfam" id="PF01509"/>
    </source>
</evidence>
<evidence type="ECO:0000256" key="4">
    <source>
        <dbReference type="ARBA" id="ARBA00023235"/>
    </source>
</evidence>
<dbReference type="PANTHER" id="PTHR13767:SF2">
    <property type="entry name" value="PSEUDOURIDYLATE SYNTHASE TRUB1"/>
    <property type="match status" value="1"/>
</dbReference>
<evidence type="ECO:0000256" key="2">
    <source>
        <dbReference type="ARBA" id="ARBA00005642"/>
    </source>
</evidence>
<dbReference type="InterPro" id="IPR020103">
    <property type="entry name" value="PsdUridine_synth_cat_dom_sf"/>
</dbReference>
<evidence type="ECO:0000313" key="9">
    <source>
        <dbReference type="Proteomes" id="UP000623172"/>
    </source>
</evidence>
<dbReference type="GO" id="GO:0003723">
    <property type="term" value="F:RNA binding"/>
    <property type="evidence" value="ECO:0007669"/>
    <property type="project" value="InterPro"/>
</dbReference>
<evidence type="ECO:0000256" key="5">
    <source>
        <dbReference type="HAMAP-Rule" id="MF_01080"/>
    </source>
</evidence>
<protein>
    <recommendedName>
        <fullName evidence="5">tRNA pseudouridine synthase B</fullName>
        <ecNumber evidence="5">5.4.99.25</ecNumber>
    </recommendedName>
    <alternativeName>
        <fullName evidence="5">tRNA pseudouridine(55) synthase</fullName>
        <shortName evidence="5">Psi55 synthase</shortName>
    </alternativeName>
    <alternativeName>
        <fullName evidence="5">tRNA pseudouridylate synthase</fullName>
    </alternativeName>
    <alternativeName>
        <fullName evidence="5">tRNA-uridine isomerase</fullName>
    </alternativeName>
</protein>
<feature type="domain" description="Pseudouridine synthase II N-terminal" evidence="6">
    <location>
        <begin position="23"/>
        <end position="171"/>
    </location>
</feature>
<comment type="catalytic activity">
    <reaction evidence="1 5">
        <text>uridine(55) in tRNA = pseudouridine(55) in tRNA</text>
        <dbReference type="Rhea" id="RHEA:42532"/>
        <dbReference type="Rhea" id="RHEA-COMP:10101"/>
        <dbReference type="Rhea" id="RHEA-COMP:10102"/>
        <dbReference type="ChEBI" id="CHEBI:65314"/>
        <dbReference type="ChEBI" id="CHEBI:65315"/>
        <dbReference type="EC" id="5.4.99.25"/>
    </reaction>
</comment>
<comment type="function">
    <text evidence="5">Responsible for synthesis of pseudouridine from uracil-55 in the psi GC loop of transfer RNAs.</text>
</comment>
<dbReference type="CDD" id="cd02573">
    <property type="entry name" value="PseudoU_synth_EcTruB"/>
    <property type="match status" value="1"/>
</dbReference>
<gene>
    <name evidence="5 8" type="primary">truB</name>
    <name evidence="8" type="ORF">H8696_04555</name>
</gene>
<proteinExistence type="inferred from homology"/>
<comment type="caution">
    <text evidence="8">The sequence shown here is derived from an EMBL/GenBank/DDBJ whole genome shotgun (WGS) entry which is preliminary data.</text>
</comment>
<reference evidence="8" key="1">
    <citation type="submission" date="2020-08" db="EMBL/GenBank/DDBJ databases">
        <title>Genome public.</title>
        <authorList>
            <person name="Liu C."/>
            <person name="Sun Q."/>
        </authorList>
    </citation>
    <scope>NUCLEOTIDE SEQUENCE</scope>
    <source>
        <strain evidence="8">NSJ-53</strain>
    </source>
</reference>
<dbReference type="EC" id="5.4.99.25" evidence="5"/>
<sequence length="290" mass="32394">MNGVLNVHKPLGMTSSDVVVFVRRAWHFKKVGHGGTLDPEAEGVLPILVGRGTRLFDAMMDMDKEYLCEITLGVVTDTQDSTGQVLERRPVRAEREALETALEAFHGPIEQVPPMYSAIKMQGKKLYELARSGQTVERKARNVEIYGLQVISDKGEGRFDLWVRCSKGTYIRTLCHDIGEALGCGAHMSALKRLRSGPFCLEQSVSLETIQNAAEDPDSLLIPMDKVLEHWPRVHVREEYHKKLVNGNTLPPEAALEAVPEEPFLVYGPEGLVGIGKRDEAYFRIKTMLI</sequence>
<dbReference type="AlphaFoldDB" id="A0A926D4D3"/>
<dbReference type="Gene3D" id="3.30.2350.10">
    <property type="entry name" value="Pseudouridine synthase"/>
    <property type="match status" value="1"/>
</dbReference>
<feature type="active site" description="Nucleophile" evidence="5">
    <location>
        <position position="38"/>
    </location>
</feature>
<dbReference type="PANTHER" id="PTHR13767">
    <property type="entry name" value="TRNA-PSEUDOURIDINE SYNTHASE"/>
    <property type="match status" value="1"/>
</dbReference>
<evidence type="ECO:0000313" key="8">
    <source>
        <dbReference type="EMBL" id="MBC8531117.1"/>
    </source>
</evidence>
<dbReference type="EMBL" id="JACRSR010000001">
    <property type="protein sequence ID" value="MBC8531117.1"/>
    <property type="molecule type" value="Genomic_DNA"/>
</dbReference>
<name>A0A926D4D3_9FIRM</name>
<dbReference type="GO" id="GO:0160148">
    <property type="term" value="F:tRNA pseudouridine(55) synthase activity"/>
    <property type="evidence" value="ECO:0007669"/>
    <property type="project" value="UniProtKB-EC"/>
</dbReference>
<dbReference type="GO" id="GO:1990481">
    <property type="term" value="P:mRNA pseudouridine synthesis"/>
    <property type="evidence" value="ECO:0007669"/>
    <property type="project" value="TreeGrafter"/>
</dbReference>
<dbReference type="GO" id="GO:0031119">
    <property type="term" value="P:tRNA pseudouridine synthesis"/>
    <property type="evidence" value="ECO:0007669"/>
    <property type="project" value="UniProtKB-UniRule"/>
</dbReference>
<dbReference type="NCBIfam" id="TIGR00431">
    <property type="entry name" value="TruB"/>
    <property type="match status" value="1"/>
</dbReference>
<keyword evidence="3 5" id="KW-0819">tRNA processing</keyword>
<dbReference type="Pfam" id="PF16198">
    <property type="entry name" value="TruB_C_2"/>
    <property type="match status" value="1"/>
</dbReference>
<evidence type="ECO:0000256" key="1">
    <source>
        <dbReference type="ARBA" id="ARBA00000385"/>
    </source>
</evidence>
<dbReference type="RefSeq" id="WP_249315176.1">
    <property type="nucleotide sequence ID" value="NZ_JACRSR010000001.1"/>
</dbReference>
<keyword evidence="4 5" id="KW-0413">Isomerase</keyword>
<dbReference type="InterPro" id="IPR014780">
    <property type="entry name" value="tRNA_psdUridine_synth_TruB"/>
</dbReference>